<reference evidence="2 3" key="1">
    <citation type="journal article" date="2019" name="G3 (Bethesda)">
        <title>Sequencing of a Wild Apple (Malus baccata) Genome Unravels the Differences Between Cultivated and Wild Apple Species Regarding Disease Resistance and Cold Tolerance.</title>
        <authorList>
            <person name="Chen X."/>
        </authorList>
    </citation>
    <scope>NUCLEOTIDE SEQUENCE [LARGE SCALE GENOMIC DNA]</scope>
    <source>
        <strain evidence="3">cv. Shandingzi</strain>
        <tissue evidence="2">Leaves</tissue>
    </source>
</reference>
<name>A0A540MGB0_MALBA</name>
<evidence type="ECO:0000313" key="3">
    <source>
        <dbReference type="Proteomes" id="UP000315295"/>
    </source>
</evidence>
<accession>A0A540MGB0</accession>
<keyword evidence="3" id="KW-1185">Reference proteome</keyword>
<evidence type="ECO:0000259" key="1">
    <source>
        <dbReference type="PROSITE" id="PS50848"/>
    </source>
</evidence>
<dbReference type="STRING" id="106549.A0A540MGB0"/>
<organism evidence="2 3">
    <name type="scientific">Malus baccata</name>
    <name type="common">Siberian crab apple</name>
    <name type="synonym">Pyrus baccata</name>
    <dbReference type="NCBI Taxonomy" id="106549"/>
    <lineage>
        <taxon>Eukaryota</taxon>
        <taxon>Viridiplantae</taxon>
        <taxon>Streptophyta</taxon>
        <taxon>Embryophyta</taxon>
        <taxon>Tracheophyta</taxon>
        <taxon>Spermatophyta</taxon>
        <taxon>Magnoliopsida</taxon>
        <taxon>eudicotyledons</taxon>
        <taxon>Gunneridae</taxon>
        <taxon>Pentapetalae</taxon>
        <taxon>rosids</taxon>
        <taxon>fabids</taxon>
        <taxon>Rosales</taxon>
        <taxon>Rosaceae</taxon>
        <taxon>Amygdaloideae</taxon>
        <taxon>Maleae</taxon>
        <taxon>Malus</taxon>
    </lineage>
</organism>
<feature type="domain" description="START" evidence="1">
    <location>
        <begin position="38"/>
        <end position="86"/>
    </location>
</feature>
<evidence type="ECO:0000313" key="2">
    <source>
        <dbReference type="EMBL" id="TQD97798.1"/>
    </source>
</evidence>
<dbReference type="EMBL" id="VIEB01000263">
    <property type="protein sequence ID" value="TQD97798.1"/>
    <property type="molecule type" value="Genomic_DNA"/>
</dbReference>
<dbReference type="AlphaFoldDB" id="A0A540MGB0"/>
<sequence>MASFGGHGMAGPSLDLDLLSGSASSSMPNLPYQPNGFSDMDKSLMTNIAANAIEELLRLLQTNESLWMKSFRATPPLEPSPLAIHY</sequence>
<dbReference type="InterPro" id="IPR002913">
    <property type="entry name" value="START_lipid-bd_dom"/>
</dbReference>
<protein>
    <recommendedName>
        <fullName evidence="1">START domain-containing protein</fullName>
    </recommendedName>
</protein>
<gene>
    <name evidence="2" type="ORF">C1H46_016578</name>
</gene>
<dbReference type="Proteomes" id="UP000315295">
    <property type="component" value="Unassembled WGS sequence"/>
</dbReference>
<dbReference type="PROSITE" id="PS50848">
    <property type="entry name" value="START"/>
    <property type="match status" value="1"/>
</dbReference>
<proteinExistence type="predicted"/>
<dbReference type="GO" id="GO:0008289">
    <property type="term" value="F:lipid binding"/>
    <property type="evidence" value="ECO:0007669"/>
    <property type="project" value="InterPro"/>
</dbReference>
<comment type="caution">
    <text evidence="2">The sequence shown here is derived from an EMBL/GenBank/DDBJ whole genome shotgun (WGS) entry which is preliminary data.</text>
</comment>